<dbReference type="RefSeq" id="WP_173657642.1">
    <property type="nucleotide sequence ID" value="NZ_JAOUSE010000044.1"/>
</dbReference>
<dbReference type="Proteomes" id="UP001208656">
    <property type="component" value="Unassembled WGS sequence"/>
</dbReference>
<evidence type="ECO:0000313" key="2">
    <source>
        <dbReference type="Proteomes" id="UP001208656"/>
    </source>
</evidence>
<keyword evidence="2" id="KW-1185">Reference proteome</keyword>
<gene>
    <name evidence="1" type="ORF">OEV82_12385</name>
</gene>
<dbReference type="EMBL" id="JAOUSE010000044">
    <property type="protein sequence ID" value="MCU9595237.1"/>
    <property type="molecule type" value="Genomic_DNA"/>
</dbReference>
<protein>
    <submittedName>
        <fullName evidence="1">Uncharacterized protein</fullName>
    </submittedName>
</protein>
<comment type="caution">
    <text evidence="1">The sequence shown here is derived from an EMBL/GenBank/DDBJ whole genome shotgun (WGS) entry which is preliminary data.</text>
</comment>
<proteinExistence type="predicted"/>
<accession>A0ABT2WHR3</accession>
<evidence type="ECO:0000313" key="1">
    <source>
        <dbReference type="EMBL" id="MCU9595237.1"/>
    </source>
</evidence>
<organism evidence="1 2">
    <name type="scientific">Pallidibacillus thermolactis</name>
    <dbReference type="NCBI Taxonomy" id="251051"/>
    <lineage>
        <taxon>Bacteria</taxon>
        <taxon>Bacillati</taxon>
        <taxon>Bacillota</taxon>
        <taxon>Bacilli</taxon>
        <taxon>Bacillales</taxon>
        <taxon>Bacillaceae</taxon>
        <taxon>Pallidibacillus</taxon>
    </lineage>
</organism>
<sequence length="135" mass="16234">MFSEKEYTEEEKKLMAEAKEVIKEFNYSLYMAESEEELRKSIQNTWIDADNVYDSIIDTYHEAKARDFKDMEIDISEELFVANEDMSRFTYTAKVDITLTDKDEDPYHYDHKNEYQFKKTEDGKYKLEKIGKKDD</sequence>
<name>A0ABT2WHR3_9BACI</name>
<reference evidence="1 2" key="1">
    <citation type="submission" date="2022-10" db="EMBL/GenBank/DDBJ databases">
        <title>Description of Fervidibacillus gen. nov. in the family Fervidibacillaceae fam. nov. with two species, Fervidibacillus albus sp. nov., and Fervidibacillus halotolerans sp. nov., isolated from tidal flat sediments.</title>
        <authorList>
            <person name="Kwon K.K."/>
            <person name="Yang S.-H."/>
        </authorList>
    </citation>
    <scope>NUCLEOTIDE SEQUENCE [LARGE SCALE GENOMIC DNA]</scope>
    <source>
        <strain evidence="1 2">DSM 23332</strain>
    </source>
</reference>